<feature type="compositionally biased region" description="Basic and acidic residues" evidence="1">
    <location>
        <begin position="777"/>
        <end position="786"/>
    </location>
</feature>
<feature type="compositionally biased region" description="Low complexity" evidence="1">
    <location>
        <begin position="766"/>
        <end position="776"/>
    </location>
</feature>
<evidence type="ECO:0000313" key="2">
    <source>
        <dbReference type="EMBL" id="KDR84066.1"/>
    </source>
</evidence>
<feature type="region of interest" description="Disordered" evidence="1">
    <location>
        <begin position="334"/>
        <end position="374"/>
    </location>
</feature>
<feature type="region of interest" description="Disordered" evidence="1">
    <location>
        <begin position="263"/>
        <end position="292"/>
    </location>
</feature>
<feature type="compositionally biased region" description="Acidic residues" evidence="1">
    <location>
        <begin position="795"/>
        <end position="809"/>
    </location>
</feature>
<evidence type="ECO:0000313" key="3">
    <source>
        <dbReference type="Proteomes" id="UP000027222"/>
    </source>
</evidence>
<protein>
    <submittedName>
        <fullName evidence="2">Uncharacterized protein</fullName>
    </submittedName>
</protein>
<feature type="compositionally biased region" description="Polar residues" evidence="1">
    <location>
        <begin position="460"/>
        <end position="472"/>
    </location>
</feature>
<feature type="compositionally biased region" description="Basic and acidic residues" evidence="1">
    <location>
        <begin position="528"/>
        <end position="541"/>
    </location>
</feature>
<sequence>MASDNSGVYYACRCLNVRIITAQSDTTPPDHAHNPDYTPVFVKDDGISVTHPQVTVRLTSRGETIPGTSRCHRYTALSCLFCNLAIYRVHQVISLDVEGNESTLLPTEEWVEHEIMKSASGWIEVHKNSLVGEKFAQAHSSPTYSPLFSLILPPNSSSRPSSPKNDLDDSSASKTSSSETPLPSYLSDMRTLFLPPPFTSSHPIFVHLSAIATKQSQELRAAAEQRISDFVKAETAGIEVKEKELKSQVESLWKNFRQHLSTVQQDGNRPANLARSPTRVRDISSNGFTSPSQVSASVTIRSFVPQPISPAPLTTSSSLPRLSALSASLATTSFHHPREAQGEPSSVSEYNGSVGSSSSTLSTPRSGSSTLVHPAPRADATNVLQYKRNINDAINTQVSYRYLINLDEDMARYKRSQEEALKKQREAEMANRTQDAGPSHDHRPTSPNGDTRSGKFQPVDPQSSTAEGTANPESEETPSRGRDKGKRKVTFDVEPAVVTIQNKDDGKEEEAKGEASRDMIFPLEDLEETGKVEKSADEKHNTLPLLEQPVSRPSRTRTTRPQNSAALEAFSSLRPSSLPNPSHIRPMRSQPGVDSSSQVILTMPRPPTAPQSEPPRTASSPSLTSPNEHDAALLRLVAADTPSHRGAWTPESKAWQAFTRRQDSKDNLDLKNIPEEREGEEGEAPELEAIAAAARSLGKKARVIESDDDEDEVTESSSKLPIAGSLPVNIRRLTKVKEQLTLASYRSPAAIPEQPSVPPSPGGTGRALSSSAIRRAAYAERDRNRSMDPGALDFATEEDEDEEESEGEVEQANAETPDAGEKARKHALRILQARSELPGEGMWRSLA</sequence>
<gene>
    <name evidence="2" type="ORF">GALMADRAFT_151088</name>
</gene>
<feature type="compositionally biased region" description="Low complexity" evidence="1">
    <location>
        <begin position="345"/>
        <end position="370"/>
    </location>
</feature>
<dbReference type="OrthoDB" id="2563191at2759"/>
<feature type="compositionally biased region" description="Basic and acidic residues" evidence="1">
    <location>
        <begin position="502"/>
        <end position="517"/>
    </location>
</feature>
<keyword evidence="3" id="KW-1185">Reference proteome</keyword>
<feature type="region of interest" description="Disordered" evidence="1">
    <location>
        <begin position="744"/>
        <end position="825"/>
    </location>
</feature>
<feature type="compositionally biased region" description="Low complexity" evidence="1">
    <location>
        <begin position="571"/>
        <end position="582"/>
    </location>
</feature>
<accession>A0A067TLP3</accession>
<feature type="compositionally biased region" description="Pro residues" evidence="1">
    <location>
        <begin position="604"/>
        <end position="613"/>
    </location>
</feature>
<reference evidence="3" key="1">
    <citation type="journal article" date="2014" name="Proc. Natl. Acad. Sci. U.S.A.">
        <title>Extensive sampling of basidiomycete genomes demonstrates inadequacy of the white-rot/brown-rot paradigm for wood decay fungi.</title>
        <authorList>
            <person name="Riley R."/>
            <person name="Salamov A.A."/>
            <person name="Brown D.W."/>
            <person name="Nagy L.G."/>
            <person name="Floudas D."/>
            <person name="Held B.W."/>
            <person name="Levasseur A."/>
            <person name="Lombard V."/>
            <person name="Morin E."/>
            <person name="Otillar R."/>
            <person name="Lindquist E.A."/>
            <person name="Sun H."/>
            <person name="LaButti K.M."/>
            <person name="Schmutz J."/>
            <person name="Jabbour D."/>
            <person name="Luo H."/>
            <person name="Baker S.E."/>
            <person name="Pisabarro A.G."/>
            <person name="Walton J.D."/>
            <person name="Blanchette R.A."/>
            <person name="Henrissat B."/>
            <person name="Martin F."/>
            <person name="Cullen D."/>
            <person name="Hibbett D.S."/>
            <person name="Grigoriev I.V."/>
        </authorList>
    </citation>
    <scope>NUCLEOTIDE SEQUENCE [LARGE SCALE GENOMIC DNA]</scope>
    <source>
        <strain evidence="3">CBS 339.88</strain>
    </source>
</reference>
<feature type="compositionally biased region" description="Polar residues" evidence="1">
    <location>
        <begin position="283"/>
        <end position="292"/>
    </location>
</feature>
<dbReference type="STRING" id="685588.A0A067TLP3"/>
<dbReference type="AlphaFoldDB" id="A0A067TLP3"/>
<feature type="region of interest" description="Disordered" evidence="1">
    <location>
        <begin position="415"/>
        <end position="725"/>
    </location>
</feature>
<feature type="compositionally biased region" description="Polar residues" evidence="1">
    <location>
        <begin position="617"/>
        <end position="626"/>
    </location>
</feature>
<feature type="compositionally biased region" description="Acidic residues" evidence="1">
    <location>
        <begin position="677"/>
        <end position="686"/>
    </location>
</feature>
<dbReference type="Proteomes" id="UP000027222">
    <property type="component" value="Unassembled WGS sequence"/>
</dbReference>
<feature type="compositionally biased region" description="Basic and acidic residues" evidence="1">
    <location>
        <begin position="660"/>
        <end position="676"/>
    </location>
</feature>
<feature type="region of interest" description="Disordered" evidence="1">
    <location>
        <begin position="155"/>
        <end position="182"/>
    </location>
</feature>
<name>A0A067TLP3_GALM3</name>
<organism evidence="2 3">
    <name type="scientific">Galerina marginata (strain CBS 339.88)</name>
    <dbReference type="NCBI Taxonomy" id="685588"/>
    <lineage>
        <taxon>Eukaryota</taxon>
        <taxon>Fungi</taxon>
        <taxon>Dikarya</taxon>
        <taxon>Basidiomycota</taxon>
        <taxon>Agaricomycotina</taxon>
        <taxon>Agaricomycetes</taxon>
        <taxon>Agaricomycetidae</taxon>
        <taxon>Agaricales</taxon>
        <taxon>Agaricineae</taxon>
        <taxon>Strophariaceae</taxon>
        <taxon>Galerina</taxon>
    </lineage>
</organism>
<evidence type="ECO:0000256" key="1">
    <source>
        <dbReference type="SAM" id="MobiDB-lite"/>
    </source>
</evidence>
<dbReference type="EMBL" id="KL142368">
    <property type="protein sequence ID" value="KDR84066.1"/>
    <property type="molecule type" value="Genomic_DNA"/>
</dbReference>
<dbReference type="HOGENOM" id="CLU_016262_0_0_1"/>
<feature type="compositionally biased region" description="Basic and acidic residues" evidence="1">
    <location>
        <begin position="415"/>
        <end position="429"/>
    </location>
</feature>
<proteinExistence type="predicted"/>